<dbReference type="EMBL" id="BMAR01000043">
    <property type="protein sequence ID" value="GFR50912.1"/>
    <property type="molecule type" value="Genomic_DNA"/>
</dbReference>
<feature type="transmembrane region" description="Helical" evidence="2">
    <location>
        <begin position="107"/>
        <end position="125"/>
    </location>
</feature>
<feature type="compositionally biased region" description="Low complexity" evidence="1">
    <location>
        <begin position="7"/>
        <end position="22"/>
    </location>
</feature>
<gene>
    <name evidence="3" type="ORF">Agub_g13230</name>
</gene>
<keyword evidence="2" id="KW-0812">Transmembrane</keyword>
<reference evidence="3 4" key="1">
    <citation type="journal article" date="2021" name="Sci. Rep.">
        <title>Genome sequencing of the multicellular alga Astrephomene provides insights into convergent evolution of germ-soma differentiation.</title>
        <authorList>
            <person name="Yamashita S."/>
            <person name="Yamamoto K."/>
            <person name="Matsuzaki R."/>
            <person name="Suzuki S."/>
            <person name="Yamaguchi H."/>
            <person name="Hirooka S."/>
            <person name="Minakuchi Y."/>
            <person name="Miyagishima S."/>
            <person name="Kawachi M."/>
            <person name="Toyoda A."/>
            <person name="Nozaki H."/>
        </authorList>
    </citation>
    <scope>NUCLEOTIDE SEQUENCE [LARGE SCALE GENOMIC DNA]</scope>
    <source>
        <strain evidence="3 4">NIES-4017</strain>
    </source>
</reference>
<accession>A0AAD3E105</accession>
<comment type="caution">
    <text evidence="3">The sequence shown here is derived from an EMBL/GenBank/DDBJ whole genome shotgun (WGS) entry which is preliminary data.</text>
</comment>
<dbReference type="AlphaFoldDB" id="A0AAD3E105"/>
<evidence type="ECO:0000256" key="1">
    <source>
        <dbReference type="SAM" id="MobiDB-lite"/>
    </source>
</evidence>
<protein>
    <submittedName>
        <fullName evidence="3">Uncharacterized protein</fullName>
    </submittedName>
</protein>
<keyword evidence="2" id="KW-0472">Membrane</keyword>
<evidence type="ECO:0000313" key="3">
    <source>
        <dbReference type="EMBL" id="GFR50912.1"/>
    </source>
</evidence>
<organism evidence="3 4">
    <name type="scientific">Astrephomene gubernaculifera</name>
    <dbReference type="NCBI Taxonomy" id="47775"/>
    <lineage>
        <taxon>Eukaryota</taxon>
        <taxon>Viridiplantae</taxon>
        <taxon>Chlorophyta</taxon>
        <taxon>core chlorophytes</taxon>
        <taxon>Chlorophyceae</taxon>
        <taxon>CS clade</taxon>
        <taxon>Chlamydomonadales</taxon>
        <taxon>Astrephomenaceae</taxon>
        <taxon>Astrephomene</taxon>
    </lineage>
</organism>
<evidence type="ECO:0000313" key="4">
    <source>
        <dbReference type="Proteomes" id="UP001054857"/>
    </source>
</evidence>
<dbReference type="Proteomes" id="UP001054857">
    <property type="component" value="Unassembled WGS sequence"/>
</dbReference>
<feature type="region of interest" description="Disordered" evidence="1">
    <location>
        <begin position="1"/>
        <end position="22"/>
    </location>
</feature>
<keyword evidence="2" id="KW-1133">Transmembrane helix</keyword>
<sequence>MDKAEASDSSSGSETSGASSSVTFSSGPDYFTFYDVFFWRDAPDWYRKTFYATGFGLAYAGLKQYLNRHELEVFLPPRSKVLPTKLQSGYRNSQMLKYGFLRVGKEVTVIAGVSATFYGGAYYLGEYRGEHTWHNFAASGAAAGAGAALWLLRPLRARPVAFGALLGAALGASCGLALTALGQPYWEEGHDFEGFFLGSKVNLKTKRKEEQEQGQGQGQA</sequence>
<feature type="transmembrane region" description="Helical" evidence="2">
    <location>
        <begin position="164"/>
        <end position="186"/>
    </location>
</feature>
<proteinExistence type="predicted"/>
<name>A0AAD3E105_9CHLO</name>
<feature type="transmembrane region" description="Helical" evidence="2">
    <location>
        <begin position="131"/>
        <end position="152"/>
    </location>
</feature>
<keyword evidence="4" id="KW-1185">Reference proteome</keyword>
<evidence type="ECO:0000256" key="2">
    <source>
        <dbReference type="SAM" id="Phobius"/>
    </source>
</evidence>